<dbReference type="InterPro" id="IPR050271">
    <property type="entry name" value="UDP-glycosyltransferase"/>
</dbReference>
<organism evidence="6 7">
    <name type="scientific">Bombyx mandarina</name>
    <name type="common">Wild silk moth</name>
    <name type="synonym">Wild silkworm</name>
    <dbReference type="NCBI Taxonomy" id="7092"/>
    <lineage>
        <taxon>Eukaryota</taxon>
        <taxon>Metazoa</taxon>
        <taxon>Ecdysozoa</taxon>
        <taxon>Arthropoda</taxon>
        <taxon>Hexapoda</taxon>
        <taxon>Insecta</taxon>
        <taxon>Pterygota</taxon>
        <taxon>Neoptera</taxon>
        <taxon>Endopterygota</taxon>
        <taxon>Lepidoptera</taxon>
        <taxon>Glossata</taxon>
        <taxon>Ditrysia</taxon>
        <taxon>Bombycoidea</taxon>
        <taxon>Bombycidae</taxon>
        <taxon>Bombycinae</taxon>
        <taxon>Bombyx</taxon>
    </lineage>
</organism>
<dbReference type="Pfam" id="PF00201">
    <property type="entry name" value="UDPGT"/>
    <property type="match status" value="1"/>
</dbReference>
<name>A0A6J2J7M2_BOMMA</name>
<dbReference type="GeneID" id="114239424"/>
<dbReference type="PANTHER" id="PTHR48043">
    <property type="entry name" value="EG:EG0003.4 PROTEIN-RELATED"/>
    <property type="match status" value="1"/>
</dbReference>
<keyword evidence="5" id="KW-1133">Transmembrane helix</keyword>
<comment type="catalytic activity">
    <reaction evidence="5">
        <text>glucuronate acceptor + UDP-alpha-D-glucuronate = acceptor beta-D-glucuronoside + UDP + H(+)</text>
        <dbReference type="Rhea" id="RHEA:21032"/>
        <dbReference type="ChEBI" id="CHEBI:15378"/>
        <dbReference type="ChEBI" id="CHEBI:58052"/>
        <dbReference type="ChEBI" id="CHEBI:58223"/>
        <dbReference type="ChEBI" id="CHEBI:132367"/>
        <dbReference type="ChEBI" id="CHEBI:132368"/>
        <dbReference type="EC" id="2.4.1.17"/>
    </reaction>
</comment>
<protein>
    <recommendedName>
        <fullName evidence="5">UDP-glucuronosyltransferase</fullName>
        <ecNumber evidence="5">2.4.1.17</ecNumber>
    </recommendedName>
</protein>
<dbReference type="FunFam" id="3.40.50.2000:FF:000050">
    <property type="entry name" value="UDP-glucuronosyltransferase"/>
    <property type="match status" value="1"/>
</dbReference>
<comment type="subcellular location">
    <subcellularLocation>
        <location evidence="5">Membrane</location>
        <topology evidence="5">Single-pass membrane protein</topology>
    </subcellularLocation>
</comment>
<dbReference type="Gene3D" id="3.40.50.2000">
    <property type="entry name" value="Glycogen Phosphorylase B"/>
    <property type="match status" value="1"/>
</dbReference>
<dbReference type="Proteomes" id="UP000504629">
    <property type="component" value="Unplaced"/>
</dbReference>
<keyword evidence="5" id="KW-0472">Membrane</keyword>
<comment type="similarity">
    <text evidence="1 4">Belongs to the UDP-glycosyltransferase family.</text>
</comment>
<evidence type="ECO:0000256" key="4">
    <source>
        <dbReference type="RuleBase" id="RU003718"/>
    </source>
</evidence>
<dbReference type="GO" id="GO:0015020">
    <property type="term" value="F:glucuronosyltransferase activity"/>
    <property type="evidence" value="ECO:0007669"/>
    <property type="project" value="UniProtKB-EC"/>
</dbReference>
<feature type="transmembrane region" description="Helical" evidence="5">
    <location>
        <begin position="483"/>
        <end position="502"/>
    </location>
</feature>
<evidence type="ECO:0000313" key="6">
    <source>
        <dbReference type="Proteomes" id="UP000504629"/>
    </source>
</evidence>
<evidence type="ECO:0000256" key="1">
    <source>
        <dbReference type="ARBA" id="ARBA00009995"/>
    </source>
</evidence>
<dbReference type="GO" id="GO:0016020">
    <property type="term" value="C:membrane"/>
    <property type="evidence" value="ECO:0007669"/>
    <property type="project" value="UniProtKB-SubCell"/>
</dbReference>
<dbReference type="CDD" id="cd03784">
    <property type="entry name" value="GT1_Gtf-like"/>
    <property type="match status" value="1"/>
</dbReference>
<dbReference type="RefSeq" id="XP_028025411.1">
    <property type="nucleotide sequence ID" value="XM_028169610.1"/>
</dbReference>
<keyword evidence="5" id="KW-0732">Signal</keyword>
<feature type="chain" id="PRO_5027140550" description="UDP-glucuronosyltransferase" evidence="5">
    <location>
        <begin position="19"/>
        <end position="519"/>
    </location>
</feature>
<dbReference type="OrthoDB" id="5835829at2759"/>
<dbReference type="InterPro" id="IPR035595">
    <property type="entry name" value="UDP_glycos_trans_CS"/>
</dbReference>
<sequence length="519" mass="59268">MRSVLGLCLIFLANQVQGYTVLVITALPFRSLNILGASVVSHLLNAGHEVTYITTSPLKEKPKKNYREIDVSANNEIFKGEEMIDIACLMDNKVEMNNIFDLQNITIANALMTFENEDVKKLIQNTNESFDVVIADYIDTEVYAAFSALYGCPLIWLSSLRTNWQTLRLIDEPTNPAYTVSSISMNYPPLNFKQRIEELWAQWKWQIVKRLYIVSQEEKIYDNHFVPFIRKRGIKPPNYEDLIYNASLVLANDHHSLENLPKTPQNFKQVGGFHISSVVKPLDKVLQNIMDSSKDGVVYFSMGSAWQSKDIPEHIVNELLKVFGNLKQTVIWKFEKNLNDLPKNVHIVQWAPQTSILAHPNCLLFISHGGLLSSTEAIHFGVPIIGIPIFYDQFVNIQKAVISGYGIQIKLNYELPKSLEKALGEMLSDKKYREKAKQLSLIFHDRPVSPGAELVHWVEHVVKTRGALHLRSPALHVPFYQKLYLDLLAAIAMTLLMIKLVIEKTLSSFYKKTLKRKED</sequence>
<evidence type="ECO:0000313" key="7">
    <source>
        <dbReference type="RefSeq" id="XP_028025411.1"/>
    </source>
</evidence>
<accession>A0A6J2J7M2</accession>
<dbReference type="SUPFAM" id="SSF53756">
    <property type="entry name" value="UDP-Glycosyltransferase/glycogen phosphorylase"/>
    <property type="match status" value="1"/>
</dbReference>
<proteinExistence type="inferred from homology"/>
<dbReference type="AlphaFoldDB" id="A0A6J2J7M2"/>
<dbReference type="CTD" id="100500758"/>
<dbReference type="PANTHER" id="PTHR48043:SF159">
    <property type="entry name" value="EG:EG0003.4 PROTEIN-RELATED"/>
    <property type="match status" value="1"/>
</dbReference>
<evidence type="ECO:0000256" key="5">
    <source>
        <dbReference type="RuleBase" id="RU362059"/>
    </source>
</evidence>
<dbReference type="KEGG" id="bman:114239424"/>
<dbReference type="EC" id="2.4.1.17" evidence="5"/>
<evidence type="ECO:0000256" key="3">
    <source>
        <dbReference type="ARBA" id="ARBA00022679"/>
    </source>
</evidence>
<keyword evidence="5" id="KW-0812">Transmembrane</keyword>
<keyword evidence="2 4" id="KW-0328">Glycosyltransferase</keyword>
<keyword evidence="3 4" id="KW-0808">Transferase</keyword>
<keyword evidence="6" id="KW-1185">Reference proteome</keyword>
<evidence type="ECO:0000256" key="2">
    <source>
        <dbReference type="ARBA" id="ARBA00022676"/>
    </source>
</evidence>
<gene>
    <name evidence="7" type="primary">LOC114239424</name>
</gene>
<dbReference type="InterPro" id="IPR002213">
    <property type="entry name" value="UDP_glucos_trans"/>
</dbReference>
<reference evidence="7" key="1">
    <citation type="submission" date="2025-08" db="UniProtKB">
        <authorList>
            <consortium name="RefSeq"/>
        </authorList>
    </citation>
    <scope>IDENTIFICATION</scope>
    <source>
        <tissue evidence="7">Silk gland</tissue>
    </source>
</reference>
<dbReference type="PROSITE" id="PS00375">
    <property type="entry name" value="UDPGT"/>
    <property type="match status" value="1"/>
</dbReference>
<feature type="signal peptide" evidence="5">
    <location>
        <begin position="1"/>
        <end position="18"/>
    </location>
</feature>